<accession>A0A286E7Y3</accession>
<dbReference type="AlphaFoldDB" id="A0A286E7Y3"/>
<protein>
    <submittedName>
        <fullName evidence="1">Uncharacterized protein</fullName>
    </submittedName>
</protein>
<sequence>MALDTHSTIKAGPVTIADVKVQLGSPYPRHRSDLPGWGALIELPAVMQLLAAIEAGDITADQARAAFGPILADLADYQAEMDRFHRAMDDEIGGAR</sequence>
<dbReference type="EMBL" id="OCNE01000028">
    <property type="protein sequence ID" value="SOD67025.1"/>
    <property type="molecule type" value="Genomic_DNA"/>
</dbReference>
<gene>
    <name evidence="1" type="ORF">SAMN06297387_12837</name>
</gene>
<keyword evidence="2" id="KW-1185">Reference proteome</keyword>
<proteinExistence type="predicted"/>
<dbReference type="OrthoDB" id="4541444at2"/>
<dbReference type="Proteomes" id="UP000219072">
    <property type="component" value="Unassembled WGS sequence"/>
</dbReference>
<name>A0A286E7Y3_9ACTN</name>
<evidence type="ECO:0000313" key="1">
    <source>
        <dbReference type="EMBL" id="SOD67025.1"/>
    </source>
</evidence>
<reference evidence="1 2" key="1">
    <citation type="submission" date="2017-09" db="EMBL/GenBank/DDBJ databases">
        <authorList>
            <person name="Ehlers B."/>
            <person name="Leendertz F.H."/>
        </authorList>
    </citation>
    <scope>NUCLEOTIDE SEQUENCE [LARGE SCALE GENOMIC DNA]</scope>
    <source>
        <strain evidence="1 2">CGMCC 4.7095</strain>
    </source>
</reference>
<organism evidence="1 2">
    <name type="scientific">Streptomyces zhaozhouensis</name>
    <dbReference type="NCBI Taxonomy" id="1300267"/>
    <lineage>
        <taxon>Bacteria</taxon>
        <taxon>Bacillati</taxon>
        <taxon>Actinomycetota</taxon>
        <taxon>Actinomycetes</taxon>
        <taxon>Kitasatosporales</taxon>
        <taxon>Streptomycetaceae</taxon>
        <taxon>Streptomyces</taxon>
    </lineage>
</organism>
<dbReference type="RefSeq" id="WP_097233884.1">
    <property type="nucleotide sequence ID" value="NZ_OCNE01000028.1"/>
</dbReference>
<evidence type="ECO:0000313" key="2">
    <source>
        <dbReference type="Proteomes" id="UP000219072"/>
    </source>
</evidence>